<evidence type="ECO:0000313" key="3">
    <source>
        <dbReference type="EMBL" id="AJG98826.1"/>
    </source>
</evidence>
<dbReference type="STRING" id="1520.LF65_02240"/>
<dbReference type="Proteomes" id="UP000031866">
    <property type="component" value="Chromosome"/>
</dbReference>
<evidence type="ECO:0008006" key="5">
    <source>
        <dbReference type="Google" id="ProtNLM"/>
    </source>
</evidence>
<dbReference type="KEGG" id="cbei:LF65_02240"/>
<dbReference type="InterPro" id="IPR018878">
    <property type="entry name" value="ORF6C_dom"/>
</dbReference>
<dbReference type="OrthoDB" id="9812611at2"/>
<dbReference type="EMBL" id="CP010086">
    <property type="protein sequence ID" value="AJG98826.1"/>
    <property type="molecule type" value="Genomic_DNA"/>
</dbReference>
<feature type="domain" description="ORF6C" evidence="2">
    <location>
        <begin position="130"/>
        <end position="237"/>
    </location>
</feature>
<gene>
    <name evidence="3" type="ORF">LF65_02240</name>
</gene>
<accession>A0A0B5QKR4</accession>
<sequence length="244" mass="27599">MDNLLIKSVEFFGDSLVAVKDESTGKIFTGVSYICNGIGLTKGQKDRQVINIQSDLVLNKGCLKFEAGVIDPNNEVLGIDLDFLPLWLAKISITPKMQEEQPEVAEKLINYQLRAKDVLAKAFIKPISKELQAILMIDEKTVELDNRMTKIENNTTIDYSQQQELNDLANKKVVAILGGKDTAAYRELAKKAFRSFWHDYKNKLNVNSYRNTLIKDFEAAKQAIINWKPNRELELMIKGCNSPS</sequence>
<evidence type="ECO:0000259" key="2">
    <source>
        <dbReference type="Pfam" id="PF10552"/>
    </source>
</evidence>
<dbReference type="Pfam" id="PF10547">
    <property type="entry name" value="P22_AR_N"/>
    <property type="match status" value="1"/>
</dbReference>
<evidence type="ECO:0000313" key="4">
    <source>
        <dbReference type="Proteomes" id="UP000031866"/>
    </source>
</evidence>
<dbReference type="Pfam" id="PF10552">
    <property type="entry name" value="ORF6C"/>
    <property type="match status" value="1"/>
</dbReference>
<proteinExistence type="predicted"/>
<protein>
    <recommendedName>
        <fullName evidence="5">Antirepressor protein ant N-terminal domain-containing protein</fullName>
    </recommendedName>
</protein>
<dbReference type="RefSeq" id="WP_052482789.1">
    <property type="nucleotide sequence ID" value="NZ_CP010086.2"/>
</dbReference>
<reference evidence="4" key="1">
    <citation type="submission" date="2014-12" db="EMBL/GenBank/DDBJ databases">
        <title>Genome sequence of Clostridium beijerinckii strain 59B.</title>
        <authorList>
            <person name="Little G.T."/>
            <person name="Minton N.P."/>
        </authorList>
    </citation>
    <scope>NUCLEOTIDE SEQUENCE [LARGE SCALE GENOMIC DNA]</scope>
    <source>
        <strain evidence="4">59B</strain>
    </source>
</reference>
<dbReference type="AlphaFoldDB" id="A0A0B5QKR4"/>
<evidence type="ECO:0000259" key="1">
    <source>
        <dbReference type="Pfam" id="PF10547"/>
    </source>
</evidence>
<dbReference type="InterPro" id="IPR018875">
    <property type="entry name" value="Antirepressor_Ant_N"/>
</dbReference>
<organism evidence="3 4">
    <name type="scientific">Clostridium beijerinckii</name>
    <name type="common">Clostridium MP</name>
    <dbReference type="NCBI Taxonomy" id="1520"/>
    <lineage>
        <taxon>Bacteria</taxon>
        <taxon>Bacillati</taxon>
        <taxon>Bacillota</taxon>
        <taxon>Clostridia</taxon>
        <taxon>Eubacteriales</taxon>
        <taxon>Clostridiaceae</taxon>
        <taxon>Clostridium</taxon>
    </lineage>
</organism>
<feature type="domain" description="Antirepressor protein ant N-terminal" evidence="1">
    <location>
        <begin position="8"/>
        <end position="125"/>
    </location>
</feature>
<name>A0A0B5QKR4_CLOBE</name>